<name>L0P786_PNEJI</name>
<feature type="non-terminal residue" evidence="4">
    <location>
        <position position="1"/>
    </location>
</feature>
<dbReference type="SUPFAM" id="SSF109604">
    <property type="entry name" value="HD-domain/PDEase-like"/>
    <property type="match status" value="1"/>
</dbReference>
<evidence type="ECO:0000313" key="4">
    <source>
        <dbReference type="EMBL" id="CCJ28258.1"/>
    </source>
</evidence>
<dbReference type="GO" id="GO:0046872">
    <property type="term" value="F:metal ion binding"/>
    <property type="evidence" value="ECO:0007669"/>
    <property type="project" value="UniProtKB-KW"/>
</dbReference>
<dbReference type="Gene3D" id="1.10.3210.10">
    <property type="entry name" value="Hypothetical protein af1432"/>
    <property type="match status" value="1"/>
</dbReference>
<dbReference type="InterPro" id="IPR039356">
    <property type="entry name" value="YfbR/HDDC2"/>
</dbReference>
<dbReference type="InterPro" id="IPR006674">
    <property type="entry name" value="HD_domain"/>
</dbReference>
<dbReference type="EMBL" id="CAKM01000037">
    <property type="protein sequence ID" value="CCJ28258.1"/>
    <property type="molecule type" value="Genomic_DNA"/>
</dbReference>
<organism evidence="5">
    <name type="scientific">Pneumocystis jirovecii</name>
    <name type="common">Human pneumocystis pneumonia agent</name>
    <dbReference type="NCBI Taxonomy" id="42068"/>
    <lineage>
        <taxon>Eukaryota</taxon>
        <taxon>Fungi</taxon>
        <taxon>Dikarya</taxon>
        <taxon>Ascomycota</taxon>
        <taxon>Taphrinomycotina</taxon>
        <taxon>Pneumocystomycetes</taxon>
        <taxon>Pneumocystaceae</taxon>
        <taxon>Pneumocystis</taxon>
    </lineage>
</organism>
<comment type="caution">
    <text evidence="4">The sequence shown here is derived from an EMBL/GenBank/DDBJ whole genome shotgun (WGS) entry which is preliminary data.</text>
</comment>
<dbReference type="GO" id="GO:0002953">
    <property type="term" value="F:5'-deoxynucleotidase activity"/>
    <property type="evidence" value="ECO:0007669"/>
    <property type="project" value="InterPro"/>
</dbReference>
<accession>L0P786</accession>
<evidence type="ECO:0000256" key="2">
    <source>
        <dbReference type="ARBA" id="ARBA00022801"/>
    </source>
</evidence>
<dbReference type="PANTHER" id="PTHR11845">
    <property type="entry name" value="5'-DEOXYNUCLEOTIDASE HDDC2"/>
    <property type="match status" value="1"/>
</dbReference>
<dbReference type="PANTHER" id="PTHR11845:SF13">
    <property type="entry name" value="5'-DEOXYNUCLEOTIDASE HDDC2"/>
    <property type="match status" value="1"/>
</dbReference>
<feature type="non-terminal residue" evidence="4">
    <location>
        <position position="61"/>
    </location>
</feature>
<gene>
    <name evidence="4" type="ORF">PNEJI1_003735</name>
</gene>
<dbReference type="GO" id="GO:0005737">
    <property type="term" value="C:cytoplasm"/>
    <property type="evidence" value="ECO:0007669"/>
    <property type="project" value="TreeGrafter"/>
</dbReference>
<dbReference type="Proteomes" id="UP000010422">
    <property type="component" value="Unassembled WGS sequence"/>
</dbReference>
<dbReference type="VEuPathDB" id="FungiDB:PNEJI1_003735"/>
<evidence type="ECO:0000256" key="1">
    <source>
        <dbReference type="ARBA" id="ARBA00022723"/>
    </source>
</evidence>
<feature type="domain" description="HD" evidence="3">
    <location>
        <begin position="17"/>
        <end position="54"/>
    </location>
</feature>
<evidence type="ECO:0000313" key="5">
    <source>
        <dbReference type="Proteomes" id="UP000010422"/>
    </source>
</evidence>
<protein>
    <recommendedName>
        <fullName evidence="3">HD domain-containing protein</fullName>
    </recommendedName>
</protein>
<keyword evidence="1" id="KW-0479">Metal-binding</keyword>
<proteinExistence type="predicted"/>
<sequence length="61" mass="6970">VLNNDKPTSILPFLHIIENLKATPRTGWLNFNIENPESIASHMYRMSIISMLCTTPSINRD</sequence>
<evidence type="ECO:0000259" key="3">
    <source>
        <dbReference type="Pfam" id="PF13023"/>
    </source>
</evidence>
<dbReference type="STRING" id="1209962.L0P786"/>
<keyword evidence="2" id="KW-0378">Hydrolase</keyword>
<reference evidence="4 5" key="1">
    <citation type="journal article" date="2012" name="MBio">
        <title>De novo assembly of the Pneumocystis jirovecii genome from a single bronchoalveolar lavage fluid specimen from a patient.</title>
        <authorList>
            <person name="Cisse O.H."/>
            <person name="Pagni M."/>
            <person name="Hauser P.M."/>
        </authorList>
    </citation>
    <scope>NUCLEOTIDE SEQUENCE [LARGE SCALE GENOMIC DNA]</scope>
    <source>
        <strain evidence="4 5">SE8</strain>
    </source>
</reference>
<dbReference type="AlphaFoldDB" id="L0P786"/>
<dbReference type="InParanoid" id="L0P786"/>
<dbReference type="Pfam" id="PF13023">
    <property type="entry name" value="HD_3"/>
    <property type="match status" value="1"/>
</dbReference>